<organism evidence="2 3">
    <name type="scientific">Nocardioides massiliensis</name>
    <dbReference type="NCBI Taxonomy" id="1325935"/>
    <lineage>
        <taxon>Bacteria</taxon>
        <taxon>Bacillati</taxon>
        <taxon>Actinomycetota</taxon>
        <taxon>Actinomycetes</taxon>
        <taxon>Propionibacteriales</taxon>
        <taxon>Nocardioidaceae</taxon>
        <taxon>Nocardioides</taxon>
    </lineage>
</organism>
<dbReference type="SMART" id="SM00507">
    <property type="entry name" value="HNHc"/>
    <property type="match status" value="1"/>
</dbReference>
<protein>
    <recommendedName>
        <fullName evidence="1">HNH nuclease domain-containing protein</fullName>
    </recommendedName>
</protein>
<dbReference type="EMBL" id="JAUSQM010000001">
    <property type="protein sequence ID" value="MDP9823557.1"/>
    <property type="molecule type" value="Genomic_DNA"/>
</dbReference>
<proteinExistence type="predicted"/>
<evidence type="ECO:0000313" key="3">
    <source>
        <dbReference type="Proteomes" id="UP001240447"/>
    </source>
</evidence>
<gene>
    <name evidence="2" type="ORF">J2S59_003366</name>
</gene>
<evidence type="ECO:0000259" key="1">
    <source>
        <dbReference type="SMART" id="SM00507"/>
    </source>
</evidence>
<keyword evidence="3" id="KW-1185">Reference proteome</keyword>
<evidence type="ECO:0000313" key="2">
    <source>
        <dbReference type="EMBL" id="MDP9823557.1"/>
    </source>
</evidence>
<dbReference type="Gene3D" id="1.10.30.50">
    <property type="match status" value="1"/>
</dbReference>
<sequence>MNSQHPITDSLAVLHAALDQVGVAQAWALPPEAKKQVLRDLARAEARVTAMKLQVLALSADLAEESGDKDAGSWLARDQRLERRNARLDDKLASALDTRWHHLTDAFTAGVVNLDQVRVIARALDELVEGDDDLDPELVQRAERTLVDHAAKFGPYELRILGRRILEHLDPHGTQARDERRLRDAEAHANKTQRLSWRSLGDGTTRLTGVIGDDVAHRLETILNAFAQPRKQAAAADGKLIPRPRLMALAFRDLLERLDPTRIPDHGGDATTVIVTITLHELREGLGKAGLGFDPDGDDTHITPEHARRLACQAQIIPAVLGEAGEILDLGRASRLHTPAMRKAIRLRDKTCRADGCDIPATWCEIHHLIPWSEGGKTSVKDGVALCSHHHHIVHDPAFDHERHPDGSFRFYRRR</sequence>
<comment type="caution">
    <text evidence="2">The sequence shown here is derived from an EMBL/GenBank/DDBJ whole genome shotgun (WGS) entry which is preliminary data.</text>
</comment>
<dbReference type="Pfam" id="PF02720">
    <property type="entry name" value="DUF222"/>
    <property type="match status" value="1"/>
</dbReference>
<feature type="domain" description="HNH nuclease" evidence="1">
    <location>
        <begin position="340"/>
        <end position="392"/>
    </location>
</feature>
<reference evidence="2 3" key="1">
    <citation type="submission" date="2023-07" db="EMBL/GenBank/DDBJ databases">
        <title>Sequencing the genomes of 1000 actinobacteria strains.</title>
        <authorList>
            <person name="Klenk H.-P."/>
        </authorList>
    </citation>
    <scope>NUCLEOTIDE SEQUENCE [LARGE SCALE GENOMIC DNA]</scope>
    <source>
        <strain evidence="2 3">GD13</strain>
    </source>
</reference>
<dbReference type="InterPro" id="IPR003870">
    <property type="entry name" value="DUF222"/>
</dbReference>
<dbReference type="RefSeq" id="WP_306825312.1">
    <property type="nucleotide sequence ID" value="NZ_JAUSQM010000001.1"/>
</dbReference>
<accession>A0ABT9NSZ9</accession>
<name>A0ABT9NSZ9_9ACTN</name>
<dbReference type="CDD" id="cd00085">
    <property type="entry name" value="HNHc"/>
    <property type="match status" value="1"/>
</dbReference>
<dbReference type="Proteomes" id="UP001240447">
    <property type="component" value="Unassembled WGS sequence"/>
</dbReference>
<dbReference type="InterPro" id="IPR003615">
    <property type="entry name" value="HNH_nuc"/>
</dbReference>